<name>A0A5S3YZH2_9GAMM</name>
<keyword evidence="1" id="KW-1133">Transmembrane helix</keyword>
<accession>A0A5S3YZH2</accession>
<protein>
    <submittedName>
        <fullName evidence="2">GGDEF-domain containing protein</fullName>
    </submittedName>
</protein>
<feature type="transmembrane region" description="Helical" evidence="1">
    <location>
        <begin position="35"/>
        <end position="57"/>
    </location>
</feature>
<feature type="non-terminal residue" evidence="2">
    <location>
        <position position="72"/>
    </location>
</feature>
<proteinExistence type="predicted"/>
<keyword evidence="1" id="KW-0812">Transmembrane</keyword>
<evidence type="ECO:0000313" key="2">
    <source>
        <dbReference type="EMBL" id="TMP84643.1"/>
    </source>
</evidence>
<reference evidence="3" key="2">
    <citation type="submission" date="2019-06" db="EMBL/GenBank/DDBJ databases">
        <title>Co-occurence of chitin degradation, pigmentation and bioactivity in marine Pseudoalteromonas.</title>
        <authorList>
            <person name="Sonnenschein E.C."/>
            <person name="Bech P.K."/>
        </authorList>
    </citation>
    <scope>NUCLEOTIDE SEQUENCE [LARGE SCALE GENOMIC DNA]</scope>
    <source>
        <strain evidence="3">S2897</strain>
    </source>
</reference>
<evidence type="ECO:0000313" key="3">
    <source>
        <dbReference type="Proteomes" id="UP000305874"/>
    </source>
</evidence>
<keyword evidence="1" id="KW-0472">Membrane</keyword>
<gene>
    <name evidence="2" type="ORF">CWC05_19290</name>
</gene>
<sequence>MNVLALVLVLLGALGLCVSLKPAIKLCQISRRLGWRVLFILILFFVIGYVAFASYLLDKNVDNMLDLGVSLI</sequence>
<evidence type="ECO:0000256" key="1">
    <source>
        <dbReference type="SAM" id="Phobius"/>
    </source>
</evidence>
<dbReference type="EMBL" id="PNCG01000116">
    <property type="protein sequence ID" value="TMP84643.1"/>
    <property type="molecule type" value="Genomic_DNA"/>
</dbReference>
<comment type="caution">
    <text evidence="2">The sequence shown here is derived from an EMBL/GenBank/DDBJ whole genome shotgun (WGS) entry which is preliminary data.</text>
</comment>
<dbReference type="AlphaFoldDB" id="A0A5S3YZH2"/>
<dbReference type="Proteomes" id="UP000305874">
    <property type="component" value="Unassembled WGS sequence"/>
</dbReference>
<organism evidence="2 3">
    <name type="scientific">Pseudoalteromonas ruthenica</name>
    <dbReference type="NCBI Taxonomy" id="151081"/>
    <lineage>
        <taxon>Bacteria</taxon>
        <taxon>Pseudomonadati</taxon>
        <taxon>Pseudomonadota</taxon>
        <taxon>Gammaproteobacteria</taxon>
        <taxon>Alteromonadales</taxon>
        <taxon>Pseudoalteromonadaceae</taxon>
        <taxon>Pseudoalteromonas</taxon>
    </lineage>
</organism>
<reference evidence="2 3" key="1">
    <citation type="submission" date="2017-12" db="EMBL/GenBank/DDBJ databases">
        <authorList>
            <person name="Paulsen S."/>
            <person name="Gram L.K."/>
        </authorList>
    </citation>
    <scope>NUCLEOTIDE SEQUENCE [LARGE SCALE GENOMIC DNA]</scope>
    <source>
        <strain evidence="2 3">S2897</strain>
    </source>
</reference>